<evidence type="ECO:0000256" key="1">
    <source>
        <dbReference type="SAM" id="Phobius"/>
    </source>
</evidence>
<evidence type="ECO:0000259" key="2">
    <source>
        <dbReference type="Pfam" id="PF20237"/>
    </source>
</evidence>
<keyword evidence="1" id="KW-0812">Transmembrane</keyword>
<dbReference type="EMBL" id="MCFA01000002">
    <property type="protein sequence ID" value="ORY19460.1"/>
    <property type="molecule type" value="Genomic_DNA"/>
</dbReference>
<evidence type="ECO:0000313" key="4">
    <source>
        <dbReference type="Proteomes" id="UP000193144"/>
    </source>
</evidence>
<keyword evidence="1" id="KW-1133">Transmembrane helix</keyword>
<dbReference type="Proteomes" id="UP000193144">
    <property type="component" value="Unassembled WGS sequence"/>
</dbReference>
<organism evidence="3 4">
    <name type="scientific">Clohesyomyces aquaticus</name>
    <dbReference type="NCBI Taxonomy" id="1231657"/>
    <lineage>
        <taxon>Eukaryota</taxon>
        <taxon>Fungi</taxon>
        <taxon>Dikarya</taxon>
        <taxon>Ascomycota</taxon>
        <taxon>Pezizomycotina</taxon>
        <taxon>Dothideomycetes</taxon>
        <taxon>Pleosporomycetidae</taxon>
        <taxon>Pleosporales</taxon>
        <taxon>Lindgomycetaceae</taxon>
        <taxon>Clohesyomyces</taxon>
    </lineage>
</organism>
<dbReference type="OrthoDB" id="3793504at2759"/>
<reference evidence="3 4" key="1">
    <citation type="submission" date="2016-07" db="EMBL/GenBank/DDBJ databases">
        <title>Pervasive Adenine N6-methylation of Active Genes in Fungi.</title>
        <authorList>
            <consortium name="DOE Joint Genome Institute"/>
            <person name="Mondo S.J."/>
            <person name="Dannebaum R.O."/>
            <person name="Kuo R.C."/>
            <person name="Labutti K."/>
            <person name="Haridas S."/>
            <person name="Kuo A."/>
            <person name="Salamov A."/>
            <person name="Ahrendt S.R."/>
            <person name="Lipzen A."/>
            <person name="Sullivan W."/>
            <person name="Andreopoulos W.B."/>
            <person name="Clum A."/>
            <person name="Lindquist E."/>
            <person name="Daum C."/>
            <person name="Ramamoorthy G.K."/>
            <person name="Gryganskyi A."/>
            <person name="Culley D."/>
            <person name="Magnuson J.K."/>
            <person name="James T.Y."/>
            <person name="O'Malley M.A."/>
            <person name="Stajich J.E."/>
            <person name="Spatafora J.W."/>
            <person name="Visel A."/>
            <person name="Grigoriev I.V."/>
        </authorList>
    </citation>
    <scope>NUCLEOTIDE SEQUENCE [LARGE SCALE GENOMIC DNA]</scope>
    <source>
        <strain evidence="3 4">CBS 115471</strain>
    </source>
</reference>
<keyword evidence="4" id="KW-1185">Reference proteome</keyword>
<gene>
    <name evidence="3" type="ORF">BCR34DRAFT_595424</name>
</gene>
<dbReference type="InterPro" id="IPR046529">
    <property type="entry name" value="DUF6594"/>
</dbReference>
<dbReference type="AlphaFoldDB" id="A0A1Y2AB05"/>
<feature type="domain" description="DUF6594" evidence="2">
    <location>
        <begin position="91"/>
        <end position="286"/>
    </location>
</feature>
<keyword evidence="1" id="KW-0472">Membrane</keyword>
<name>A0A1Y2AB05_9PLEO</name>
<dbReference type="Pfam" id="PF20237">
    <property type="entry name" value="DUF6594"/>
    <property type="match status" value="1"/>
</dbReference>
<accession>A0A1Y2AB05</accession>
<sequence>MQRLKHRFSTFYKDVAVYPEVANFRRYLEELSWIVYNDGLDVEKKRKEVNELIADVKGIPRGAQDVFTVTDWHPIDLQKENPFLIGKVESFKESVRQYCNDLYLGHKVAQLPEQSKVFGKRFQAFKNLFQDGLFGPTQEREGILRQVPAHADTCAWSNIPRQDLSTDFFVNHIESMSEWAKNRTPEWVKNRVPERWKKASDDAETAVSPSVALDTLATVVQILTCFYVPLYTALTLFILSLFQSTQVRFAFLALFSTIYAMMLALAEASLRRQELFTSVSQYVGVLGVFIGASSTNSTTH</sequence>
<feature type="transmembrane region" description="Helical" evidence="1">
    <location>
        <begin position="219"/>
        <end position="242"/>
    </location>
</feature>
<comment type="caution">
    <text evidence="3">The sequence shown here is derived from an EMBL/GenBank/DDBJ whole genome shotgun (WGS) entry which is preliminary data.</text>
</comment>
<feature type="transmembrane region" description="Helical" evidence="1">
    <location>
        <begin position="248"/>
        <end position="266"/>
    </location>
</feature>
<proteinExistence type="predicted"/>
<evidence type="ECO:0000313" key="3">
    <source>
        <dbReference type="EMBL" id="ORY19460.1"/>
    </source>
</evidence>
<protein>
    <recommendedName>
        <fullName evidence="2">DUF6594 domain-containing protein</fullName>
    </recommendedName>
</protein>